<keyword evidence="1" id="KW-1133">Transmembrane helix</keyword>
<reference evidence="2 3" key="1">
    <citation type="submission" date="2021-06" db="EMBL/GenBank/DDBJ databases">
        <authorList>
            <person name="Palmer J.M."/>
        </authorList>
    </citation>
    <scope>NUCLEOTIDE SEQUENCE [LARGE SCALE GENOMIC DNA]</scope>
    <source>
        <strain evidence="2 3">XR_2019</strain>
        <tissue evidence="2">Muscle</tissue>
    </source>
</reference>
<keyword evidence="1" id="KW-0472">Membrane</keyword>
<comment type="caution">
    <text evidence="2">The sequence shown here is derived from an EMBL/GenBank/DDBJ whole genome shotgun (WGS) entry which is preliminary data.</text>
</comment>
<keyword evidence="3" id="KW-1185">Reference proteome</keyword>
<gene>
    <name evidence="2" type="ORF">XENORESO_010929</name>
</gene>
<name>A0ABV0VSZ7_9TELE</name>
<evidence type="ECO:0000313" key="3">
    <source>
        <dbReference type="Proteomes" id="UP001444071"/>
    </source>
</evidence>
<evidence type="ECO:0000313" key="2">
    <source>
        <dbReference type="EMBL" id="MEQ2259387.1"/>
    </source>
</evidence>
<dbReference type="EMBL" id="JAHRIM010003380">
    <property type="protein sequence ID" value="MEQ2259387.1"/>
    <property type="molecule type" value="Genomic_DNA"/>
</dbReference>
<protein>
    <submittedName>
        <fullName evidence="2">Uncharacterized protein</fullName>
    </submittedName>
</protein>
<keyword evidence="1" id="KW-0812">Transmembrane</keyword>
<sequence>LAPLRSSWAKMNSPACSVPARGGMTSVLSCWIMWLRISLRTFRRLTTTEKKEICLFSER</sequence>
<proteinExistence type="predicted"/>
<evidence type="ECO:0000256" key="1">
    <source>
        <dbReference type="SAM" id="Phobius"/>
    </source>
</evidence>
<feature type="non-terminal residue" evidence="2">
    <location>
        <position position="1"/>
    </location>
</feature>
<dbReference type="Proteomes" id="UP001444071">
    <property type="component" value="Unassembled WGS sequence"/>
</dbReference>
<accession>A0ABV0VSZ7</accession>
<organism evidence="2 3">
    <name type="scientific">Xenotaenia resolanae</name>
    <dbReference type="NCBI Taxonomy" id="208358"/>
    <lineage>
        <taxon>Eukaryota</taxon>
        <taxon>Metazoa</taxon>
        <taxon>Chordata</taxon>
        <taxon>Craniata</taxon>
        <taxon>Vertebrata</taxon>
        <taxon>Euteleostomi</taxon>
        <taxon>Actinopterygii</taxon>
        <taxon>Neopterygii</taxon>
        <taxon>Teleostei</taxon>
        <taxon>Neoteleostei</taxon>
        <taxon>Acanthomorphata</taxon>
        <taxon>Ovalentaria</taxon>
        <taxon>Atherinomorphae</taxon>
        <taxon>Cyprinodontiformes</taxon>
        <taxon>Goodeidae</taxon>
        <taxon>Xenotaenia</taxon>
    </lineage>
</organism>
<feature type="transmembrane region" description="Helical" evidence="1">
    <location>
        <begin position="20"/>
        <end position="37"/>
    </location>
</feature>